<dbReference type="InterPro" id="IPR020845">
    <property type="entry name" value="AMP-binding_CS"/>
</dbReference>
<dbReference type="AlphaFoldDB" id="A0A512N2U5"/>
<dbReference type="EMBL" id="BKAJ01000005">
    <property type="protein sequence ID" value="GEP53292.1"/>
    <property type="molecule type" value="Genomic_DNA"/>
</dbReference>
<dbReference type="Gene3D" id="3.40.50.12780">
    <property type="entry name" value="N-terminal domain of ligase-like"/>
    <property type="match status" value="1"/>
</dbReference>
<keyword evidence="2 10" id="KW-0436">Ligase</keyword>
<dbReference type="InterPro" id="IPR045851">
    <property type="entry name" value="AMP-bd_C_sf"/>
</dbReference>
<dbReference type="FunFam" id="3.30.300.30:FF:000008">
    <property type="entry name" value="2,3-dihydroxybenzoate-AMP ligase"/>
    <property type="match status" value="1"/>
</dbReference>
<protein>
    <recommendedName>
        <fullName evidence="7">3-methylmercaptopropionyl-CoA ligase</fullName>
        <ecNumber evidence="6">6.2.1.44</ecNumber>
    </recommendedName>
</protein>
<dbReference type="NCBIfam" id="NF004674">
    <property type="entry name" value="PRK06018.1"/>
    <property type="match status" value="1"/>
</dbReference>
<evidence type="ECO:0000256" key="6">
    <source>
        <dbReference type="ARBA" id="ARBA00066616"/>
    </source>
</evidence>
<dbReference type="PROSITE" id="PS00455">
    <property type="entry name" value="AMP_BINDING"/>
    <property type="match status" value="1"/>
</dbReference>
<feature type="domain" description="AMP-binding enzyme C-terminal" evidence="9">
    <location>
        <begin position="451"/>
        <end position="525"/>
    </location>
</feature>
<dbReference type="NCBIfam" id="NF004837">
    <property type="entry name" value="PRK06187.1"/>
    <property type="match status" value="1"/>
</dbReference>
<evidence type="ECO:0000256" key="7">
    <source>
        <dbReference type="ARBA" id="ARBA00067668"/>
    </source>
</evidence>
<dbReference type="PANTHER" id="PTHR43859">
    <property type="entry name" value="ACYL-ACTIVATING ENZYME"/>
    <property type="match status" value="1"/>
</dbReference>
<keyword evidence="3" id="KW-0276">Fatty acid metabolism</keyword>
<dbReference type="SUPFAM" id="SSF56801">
    <property type="entry name" value="Acetyl-CoA synthetase-like"/>
    <property type="match status" value="1"/>
</dbReference>
<dbReference type="GO" id="GO:0006631">
    <property type="term" value="P:fatty acid metabolic process"/>
    <property type="evidence" value="ECO:0007669"/>
    <property type="project" value="UniProtKB-KW"/>
</dbReference>
<dbReference type="Pfam" id="PF00501">
    <property type="entry name" value="AMP-binding"/>
    <property type="match status" value="1"/>
</dbReference>
<evidence type="ECO:0000313" key="11">
    <source>
        <dbReference type="Proteomes" id="UP000321058"/>
    </source>
</evidence>
<gene>
    <name evidence="10" type="ORF">RSO01_04580</name>
</gene>
<dbReference type="NCBIfam" id="NF005426">
    <property type="entry name" value="PRK07008.1"/>
    <property type="match status" value="1"/>
</dbReference>
<organism evidence="10 11">
    <name type="scientific">Reyranella soli</name>
    <dbReference type="NCBI Taxonomy" id="1230389"/>
    <lineage>
        <taxon>Bacteria</taxon>
        <taxon>Pseudomonadati</taxon>
        <taxon>Pseudomonadota</taxon>
        <taxon>Alphaproteobacteria</taxon>
        <taxon>Hyphomicrobiales</taxon>
        <taxon>Reyranellaceae</taxon>
        <taxon>Reyranella</taxon>
    </lineage>
</organism>
<reference evidence="10 11" key="1">
    <citation type="submission" date="2019-07" db="EMBL/GenBank/DDBJ databases">
        <title>Whole genome shotgun sequence of Reyranella soli NBRC 108950.</title>
        <authorList>
            <person name="Hosoyama A."/>
            <person name="Uohara A."/>
            <person name="Ohji S."/>
            <person name="Ichikawa N."/>
        </authorList>
    </citation>
    <scope>NUCLEOTIDE SEQUENCE [LARGE SCALE GENOMIC DNA]</scope>
    <source>
        <strain evidence="10 11">NBRC 108950</strain>
    </source>
</reference>
<evidence type="ECO:0000259" key="8">
    <source>
        <dbReference type="Pfam" id="PF00501"/>
    </source>
</evidence>
<dbReference type="Gene3D" id="3.30.300.30">
    <property type="match status" value="1"/>
</dbReference>
<dbReference type="InterPro" id="IPR000873">
    <property type="entry name" value="AMP-dep_synth/lig_dom"/>
</dbReference>
<name>A0A512N2U5_9HYPH</name>
<proteinExistence type="inferred from homology"/>
<evidence type="ECO:0000256" key="4">
    <source>
        <dbReference type="ARBA" id="ARBA00023098"/>
    </source>
</evidence>
<dbReference type="InterPro" id="IPR042099">
    <property type="entry name" value="ANL_N_sf"/>
</dbReference>
<evidence type="ECO:0000256" key="5">
    <source>
        <dbReference type="ARBA" id="ARBA00051915"/>
    </source>
</evidence>
<dbReference type="InterPro" id="IPR025110">
    <property type="entry name" value="AMP-bd_C"/>
</dbReference>
<evidence type="ECO:0000256" key="2">
    <source>
        <dbReference type="ARBA" id="ARBA00022598"/>
    </source>
</evidence>
<dbReference type="EC" id="6.2.1.44" evidence="6"/>
<accession>A0A512N2U5</accession>
<evidence type="ECO:0000313" key="10">
    <source>
        <dbReference type="EMBL" id="GEP53292.1"/>
    </source>
</evidence>
<evidence type="ECO:0000256" key="1">
    <source>
        <dbReference type="ARBA" id="ARBA00006432"/>
    </source>
</evidence>
<dbReference type="RefSeq" id="WP_147145771.1">
    <property type="nucleotide sequence ID" value="NZ_BKAJ01000005.1"/>
</dbReference>
<keyword evidence="4" id="KW-0443">Lipid metabolism</keyword>
<sequence>MLGLMQDRPLLISQIIDFAGRYYPDVEIVTRTVEGPIHRYGYGDALRRSKQLAEALQGLGIKLGDPVGTIAWNTYRHFELYFGISGIGAVLHTINPRLAPEHVAYIANHAEDKAIFVDLNLLPIVEGVYPHLKTVKHVVVMTDRAHMPASSKIPNLLCYEELIAKQPGTLTWPIFDEKTASSLCYTSGTTGNPKGVLYSHRSTMIHSIMASNGSAIPMNPDSTLLPVVPMFHANAWGLVYAAPMCGAKLVFPGPKLDGASIYELLDKEKVTLSAGVPTVWLALLDYCAQNKLKMSSVKRTLIGGSAVPFAMIERFWKDHDVEVIQGWGMTEMSPLGTVTRFNRGERELPDSERFAITAKAGRPVFGCDMKIIDDAGNDLPQDGSVSGNLVVRGPWIVKGYMKGDGKGQFLEDDWFMTGDVCKIEADGSVVITDRSKDVIKSGGEWISSIDLENAAMGCPGVAEAAVIGVAHPKWDERPLMIVVKRPDADVTKADILKFLEGKIAKWWMPDDVQFIEAIPHGATGKILKTALRKQFEDYKLPTA</sequence>
<dbReference type="CDD" id="cd12119">
    <property type="entry name" value="ttLC_FACS_AlkK_like"/>
    <property type="match status" value="1"/>
</dbReference>
<comment type="similarity">
    <text evidence="1">Belongs to the ATP-dependent AMP-binding enzyme family.</text>
</comment>
<keyword evidence="11" id="KW-1185">Reference proteome</keyword>
<comment type="catalytic activity">
    <reaction evidence="5">
        <text>3-(methylsulfanyl)propanoate + ATP + CoA = 3-(methylsulfanyl)propanoyl-CoA + AMP + diphosphate</text>
        <dbReference type="Rhea" id="RHEA:43052"/>
        <dbReference type="ChEBI" id="CHEBI:30616"/>
        <dbReference type="ChEBI" id="CHEBI:33019"/>
        <dbReference type="ChEBI" id="CHEBI:49016"/>
        <dbReference type="ChEBI" id="CHEBI:57287"/>
        <dbReference type="ChEBI" id="CHEBI:82815"/>
        <dbReference type="ChEBI" id="CHEBI:456215"/>
        <dbReference type="EC" id="6.2.1.44"/>
    </reaction>
    <physiologicalReaction direction="left-to-right" evidence="5">
        <dbReference type="Rhea" id="RHEA:43053"/>
    </physiologicalReaction>
</comment>
<evidence type="ECO:0000256" key="3">
    <source>
        <dbReference type="ARBA" id="ARBA00022832"/>
    </source>
</evidence>
<dbReference type="OrthoDB" id="9803968at2"/>
<dbReference type="Pfam" id="PF13193">
    <property type="entry name" value="AMP-binding_C"/>
    <property type="match status" value="1"/>
</dbReference>
<dbReference type="GO" id="GO:0016874">
    <property type="term" value="F:ligase activity"/>
    <property type="evidence" value="ECO:0007669"/>
    <property type="project" value="UniProtKB-KW"/>
</dbReference>
<dbReference type="PANTHER" id="PTHR43859:SF4">
    <property type="entry name" value="BUTANOATE--COA LIGASE AAE1-RELATED"/>
    <property type="match status" value="1"/>
</dbReference>
<evidence type="ECO:0000259" key="9">
    <source>
        <dbReference type="Pfam" id="PF13193"/>
    </source>
</evidence>
<comment type="caution">
    <text evidence="10">The sequence shown here is derived from an EMBL/GenBank/DDBJ whole genome shotgun (WGS) entry which is preliminary data.</text>
</comment>
<feature type="domain" description="AMP-dependent synthetase/ligase" evidence="8">
    <location>
        <begin position="23"/>
        <end position="400"/>
    </location>
</feature>
<dbReference type="Proteomes" id="UP000321058">
    <property type="component" value="Unassembled WGS sequence"/>
</dbReference>